<reference evidence="1 2" key="1">
    <citation type="submission" date="2014-01" db="EMBL/GenBank/DDBJ databases">
        <title>Roseivivax halodurans JCM 10272 Genome Sequencing.</title>
        <authorList>
            <person name="Lai Q."/>
            <person name="Li G."/>
            <person name="Shao Z."/>
        </authorList>
    </citation>
    <scope>NUCLEOTIDE SEQUENCE [LARGE SCALE GENOMIC DNA]</scope>
    <source>
        <strain evidence="1 2">JCM 10272</strain>
    </source>
</reference>
<dbReference type="eggNOG" id="ENOG5030YY0">
    <property type="taxonomic scope" value="Bacteria"/>
</dbReference>
<gene>
    <name evidence="1" type="ORF">OCH239_07840</name>
</gene>
<sequence length="60" mass="6888">MDAIQISHYAGALYRAHGDKAEVEAARRARECEERGRLSEAQDWRSIRAAIHSRRPPRQS</sequence>
<dbReference type="EMBL" id="JALZ01000002">
    <property type="protein sequence ID" value="ETX16065.1"/>
    <property type="molecule type" value="Genomic_DNA"/>
</dbReference>
<evidence type="ECO:0000313" key="1">
    <source>
        <dbReference type="EMBL" id="ETX16065.1"/>
    </source>
</evidence>
<accession>X7EJK6</accession>
<comment type="caution">
    <text evidence="1">The sequence shown here is derived from an EMBL/GenBank/DDBJ whole genome shotgun (WGS) entry which is preliminary data.</text>
</comment>
<dbReference type="STRING" id="1449350.OCH239_07840"/>
<dbReference type="RefSeq" id="WP_037258500.1">
    <property type="nucleotide sequence ID" value="NZ_JALZ01000002.1"/>
</dbReference>
<proteinExistence type="predicted"/>
<dbReference type="Proteomes" id="UP000022447">
    <property type="component" value="Unassembled WGS sequence"/>
</dbReference>
<organism evidence="1 2">
    <name type="scientific">Roseivivax halodurans JCM 10272</name>
    <dbReference type="NCBI Taxonomy" id="1449350"/>
    <lineage>
        <taxon>Bacteria</taxon>
        <taxon>Pseudomonadati</taxon>
        <taxon>Pseudomonadota</taxon>
        <taxon>Alphaproteobacteria</taxon>
        <taxon>Rhodobacterales</taxon>
        <taxon>Roseobacteraceae</taxon>
        <taxon>Roseivivax</taxon>
    </lineage>
</organism>
<evidence type="ECO:0000313" key="2">
    <source>
        <dbReference type="Proteomes" id="UP000022447"/>
    </source>
</evidence>
<protein>
    <submittedName>
        <fullName evidence="1">Uncharacterized protein</fullName>
    </submittedName>
</protein>
<dbReference type="AlphaFoldDB" id="X7EJK6"/>
<keyword evidence="2" id="KW-1185">Reference proteome</keyword>
<name>X7EJK6_9RHOB</name>